<reference evidence="4" key="1">
    <citation type="submission" date="2025-08" db="UniProtKB">
        <authorList>
            <consortium name="RefSeq"/>
        </authorList>
    </citation>
    <scope>IDENTIFICATION</scope>
</reference>
<sequence length="470" mass="54276">MCTVFVEIMDRYVFDKKSCNTRRRQSDRFVPAREAVEEKRRRNSWPRPTKSCDLWDSKYLQQKKHAVLLYGVLGFDDELNKYEKQMIPAWPCVPRQRKYLAPADSILDLPRYGEADFPELLDWGSDNVLVAALGHIYHKWSWKTQDIIQQSTTSNQTMCCKFHPRAEYLALGTTGRRAEIHDNELSKCISNSYCDCDILLGKNYNCAITAFEWSPTGQSYVMGCSEGRIRSFTINNRPMSQRRMAKVAISLLRISPDARFLAVTSVLQDDIYLLCWPSFELYSTLVSPNWTVKAINWHPWRSALLGVGTVTKDIHARIVMWDVPAGRIAEYGLSDKNYYLDTMRFNHRSGELVVSLYNPNVANGNSQLVVLSDHDKAVDHWGDGRKFPDRVRYMIFNPDGTLLASATSDEDLIIWKFLPEDKKKKIKNKSFSTMPVYLDVTKRNALCILCTPVGTRLVMWDSPPYRRHTH</sequence>
<protein>
    <submittedName>
        <fullName evidence="4">Cell division cycle protein 20 homolog</fullName>
    </submittedName>
</protein>
<dbReference type="SMART" id="SM00320">
    <property type="entry name" value="WD40"/>
    <property type="match status" value="4"/>
</dbReference>
<dbReference type="GO" id="GO:0051301">
    <property type="term" value="P:cell division"/>
    <property type="evidence" value="ECO:0007669"/>
    <property type="project" value="UniProtKB-KW"/>
</dbReference>
<evidence type="ECO:0000256" key="3">
    <source>
        <dbReference type="PROSITE-ProRule" id="PRU00221"/>
    </source>
</evidence>
<dbReference type="InterPro" id="IPR001680">
    <property type="entry name" value="WD40_rpt"/>
</dbReference>
<dbReference type="GO" id="GO:0031145">
    <property type="term" value="P:anaphase-promoting complex-dependent catabolic process"/>
    <property type="evidence" value="ECO:0007669"/>
    <property type="project" value="TreeGrafter"/>
</dbReference>
<keyword evidence="4" id="KW-0131">Cell cycle</keyword>
<dbReference type="InterPro" id="IPR036322">
    <property type="entry name" value="WD40_repeat_dom_sf"/>
</dbReference>
<dbReference type="Gene3D" id="2.130.10.10">
    <property type="entry name" value="YVTN repeat-like/Quinoprotein amine dehydrogenase"/>
    <property type="match status" value="1"/>
</dbReference>
<keyword evidence="2" id="KW-0677">Repeat</keyword>
<dbReference type="GO" id="GO:0010997">
    <property type="term" value="F:anaphase-promoting complex binding"/>
    <property type="evidence" value="ECO:0007669"/>
    <property type="project" value="InterPro"/>
</dbReference>
<dbReference type="GO" id="GO:1905786">
    <property type="term" value="P:positive regulation of anaphase-promoting complex-dependent catabolic process"/>
    <property type="evidence" value="ECO:0007669"/>
    <property type="project" value="TreeGrafter"/>
</dbReference>
<dbReference type="CTD" id="1325"/>
<dbReference type="SUPFAM" id="SSF50978">
    <property type="entry name" value="WD40 repeat-like"/>
    <property type="match status" value="1"/>
</dbReference>
<organism evidence="4">
    <name type="scientific">Papilio xuthus</name>
    <name type="common">Asian swallowtail butterfly</name>
    <dbReference type="NCBI Taxonomy" id="66420"/>
    <lineage>
        <taxon>Eukaryota</taxon>
        <taxon>Metazoa</taxon>
        <taxon>Ecdysozoa</taxon>
        <taxon>Arthropoda</taxon>
        <taxon>Hexapoda</taxon>
        <taxon>Insecta</taxon>
        <taxon>Pterygota</taxon>
        <taxon>Neoptera</taxon>
        <taxon>Endopterygota</taxon>
        <taxon>Lepidoptera</taxon>
        <taxon>Glossata</taxon>
        <taxon>Ditrysia</taxon>
        <taxon>Papilionoidea</taxon>
        <taxon>Papilionidae</taxon>
        <taxon>Papilioninae</taxon>
        <taxon>Papilio</taxon>
    </lineage>
</organism>
<evidence type="ECO:0000313" key="4">
    <source>
        <dbReference type="RefSeq" id="XP_013169105.1"/>
    </source>
</evidence>
<dbReference type="Pfam" id="PF00400">
    <property type="entry name" value="WD40"/>
    <property type="match status" value="1"/>
</dbReference>
<evidence type="ECO:0000256" key="1">
    <source>
        <dbReference type="ARBA" id="ARBA00022574"/>
    </source>
</evidence>
<dbReference type="PANTHER" id="PTHR19918:SF52">
    <property type="entry name" value="PROTEIN CORTEX"/>
    <property type="match status" value="1"/>
</dbReference>
<dbReference type="GO" id="GO:1990757">
    <property type="term" value="F:ubiquitin ligase activator activity"/>
    <property type="evidence" value="ECO:0007669"/>
    <property type="project" value="TreeGrafter"/>
</dbReference>
<dbReference type="Proteomes" id="UP000694872">
    <property type="component" value="Unplaced"/>
</dbReference>
<dbReference type="GeneID" id="106118887"/>
<feature type="repeat" description="WD" evidence="3">
    <location>
        <begin position="391"/>
        <end position="416"/>
    </location>
</feature>
<dbReference type="PANTHER" id="PTHR19918">
    <property type="entry name" value="CELL DIVISION CYCLE 20 CDC20 FIZZY -RELATED"/>
    <property type="match status" value="1"/>
</dbReference>
<accession>A0AAJ6ZBR7</accession>
<dbReference type="RefSeq" id="XP_013169105.1">
    <property type="nucleotide sequence ID" value="XM_013313651.1"/>
</dbReference>
<proteinExistence type="predicted"/>
<dbReference type="KEGG" id="pxu:106118887"/>
<dbReference type="InterPro" id="IPR033010">
    <property type="entry name" value="Cdc20/Fizzy"/>
</dbReference>
<evidence type="ECO:0000256" key="2">
    <source>
        <dbReference type="ARBA" id="ARBA00022737"/>
    </source>
</evidence>
<dbReference type="PROSITE" id="PS50082">
    <property type="entry name" value="WD_REPEATS_2"/>
    <property type="match status" value="1"/>
</dbReference>
<keyword evidence="1 3" id="KW-0853">WD repeat</keyword>
<dbReference type="AlphaFoldDB" id="A0AAJ6ZBR7"/>
<dbReference type="GO" id="GO:0005680">
    <property type="term" value="C:anaphase-promoting complex"/>
    <property type="evidence" value="ECO:0007669"/>
    <property type="project" value="TreeGrafter"/>
</dbReference>
<name>A0AAJ6ZBR7_PAPXU</name>
<keyword evidence="4" id="KW-0132">Cell division</keyword>
<gene>
    <name evidence="4" type="primary">LOC106118887</name>
</gene>
<dbReference type="InterPro" id="IPR015943">
    <property type="entry name" value="WD40/YVTN_repeat-like_dom_sf"/>
</dbReference>